<evidence type="ECO:0000259" key="1">
    <source>
        <dbReference type="Pfam" id="PF13417"/>
    </source>
</evidence>
<organism evidence="2 3">
    <name type="scientific">Phenylobacterium montanum</name>
    <dbReference type="NCBI Taxonomy" id="2823693"/>
    <lineage>
        <taxon>Bacteria</taxon>
        <taxon>Pseudomonadati</taxon>
        <taxon>Pseudomonadota</taxon>
        <taxon>Alphaproteobacteria</taxon>
        <taxon>Caulobacterales</taxon>
        <taxon>Caulobacteraceae</taxon>
        <taxon>Phenylobacterium</taxon>
    </lineage>
</organism>
<evidence type="ECO:0000313" key="3">
    <source>
        <dbReference type="Proteomes" id="UP000676409"/>
    </source>
</evidence>
<dbReference type="PANTHER" id="PTHR12289">
    <property type="entry name" value="METAXIN RELATED"/>
    <property type="match status" value="1"/>
</dbReference>
<dbReference type="GO" id="GO:0005737">
    <property type="term" value="C:cytoplasm"/>
    <property type="evidence" value="ECO:0007669"/>
    <property type="project" value="TreeGrafter"/>
</dbReference>
<dbReference type="InterPro" id="IPR036249">
    <property type="entry name" value="Thioredoxin-like_sf"/>
</dbReference>
<dbReference type="KEGG" id="caul:KCG34_20805"/>
<dbReference type="Gene3D" id="3.40.30.10">
    <property type="entry name" value="Glutaredoxin"/>
    <property type="match status" value="1"/>
</dbReference>
<dbReference type="InterPro" id="IPR004045">
    <property type="entry name" value="Glutathione_S-Trfase_N"/>
</dbReference>
<name>A0A975IU15_9CAUL</name>
<dbReference type="SUPFAM" id="SSF52833">
    <property type="entry name" value="Thioredoxin-like"/>
    <property type="match status" value="1"/>
</dbReference>
<dbReference type="InterPro" id="IPR050931">
    <property type="entry name" value="Mito_Protein_Transport_Metaxin"/>
</dbReference>
<dbReference type="Pfam" id="PF13417">
    <property type="entry name" value="GST_N_3"/>
    <property type="match status" value="1"/>
</dbReference>
<evidence type="ECO:0000313" key="2">
    <source>
        <dbReference type="EMBL" id="QUD87467.1"/>
    </source>
</evidence>
<proteinExistence type="predicted"/>
<keyword evidence="3" id="KW-1185">Reference proteome</keyword>
<dbReference type="InterPro" id="IPR036282">
    <property type="entry name" value="Glutathione-S-Trfase_C_sf"/>
</dbReference>
<dbReference type="Gene3D" id="1.20.1050.10">
    <property type="match status" value="1"/>
</dbReference>
<sequence length="342" mass="37241">MTETDRIALSGAPGSPYTRKMLAVLRYRRIPYRFLLASVDGLAGMPKPKVQLLPTFYLPGPDGELEAVVDSSPIIRRLEKERAGRSVIPSDPALAFLDALIEDYADEWLTKAMFHYRWSYAEDIDKSARILPLWRGVSISGETHAAMAKAFAERQIGRLGVVGSNAVTGPVIEASYRRFIAAFEAHLTRQPFLLGRRPGACDFGVFGQLTQLAGFDPTPMAETLKAAPRVFAWVGMMEDLSGLEPAEGDWTPIEAIPETLTALLAEIGRVYAPVMLANARALMGRAEAVQATVDGQAWTQAPFPYQGKCVQWLREGRAGLGDDARAAVDRALAGTGCEALFA</sequence>
<dbReference type="AlphaFoldDB" id="A0A975IU15"/>
<gene>
    <name evidence="2" type="ORF">KCG34_20805</name>
</gene>
<dbReference type="RefSeq" id="WP_211937519.1">
    <property type="nucleotide sequence ID" value="NZ_CP073078.1"/>
</dbReference>
<dbReference type="SUPFAM" id="SSF47616">
    <property type="entry name" value="GST C-terminal domain-like"/>
    <property type="match status" value="1"/>
</dbReference>
<reference evidence="2" key="1">
    <citation type="submission" date="2021-04" db="EMBL/GenBank/DDBJ databases">
        <title>The complete genome sequence of Caulobacter sp. S6.</title>
        <authorList>
            <person name="Tang Y."/>
            <person name="Ouyang W."/>
            <person name="Liu Q."/>
            <person name="Huang B."/>
            <person name="Guo Z."/>
            <person name="Lei P."/>
        </authorList>
    </citation>
    <scope>NUCLEOTIDE SEQUENCE</scope>
    <source>
        <strain evidence="2">S6</strain>
    </source>
</reference>
<dbReference type="PANTHER" id="PTHR12289:SF67">
    <property type="match status" value="1"/>
</dbReference>
<feature type="domain" description="GST N-terminal" evidence="1">
    <location>
        <begin position="9"/>
        <end position="85"/>
    </location>
</feature>
<accession>A0A975IU15</accession>
<protein>
    <submittedName>
        <fullName evidence="2">Glutathione S-transferase</fullName>
    </submittedName>
</protein>
<dbReference type="EMBL" id="CP073078">
    <property type="protein sequence ID" value="QUD87467.1"/>
    <property type="molecule type" value="Genomic_DNA"/>
</dbReference>
<dbReference type="Pfam" id="PF13410">
    <property type="entry name" value="GST_C_2"/>
    <property type="match status" value="1"/>
</dbReference>
<dbReference type="Proteomes" id="UP000676409">
    <property type="component" value="Chromosome"/>
</dbReference>